<organism evidence="1 2">
    <name type="scientific">Stenotrophomonas maltophilia phage vB_SmaM_Ps15</name>
    <dbReference type="NCBI Taxonomy" id="3071007"/>
    <lineage>
        <taxon>Viruses</taxon>
        <taxon>Duplodnaviria</taxon>
        <taxon>Heunggongvirae</taxon>
        <taxon>Uroviricota</taxon>
        <taxon>Caudoviricetes</taxon>
        <taxon>Menderavirus</taxon>
        <taxon>Menderavirus Ps15</taxon>
    </lineage>
</organism>
<dbReference type="Proteomes" id="UP000829466">
    <property type="component" value="Segment"/>
</dbReference>
<reference evidence="1 2" key="1">
    <citation type="submission" date="2021-12" db="EMBL/GenBank/DDBJ databases">
        <title>Characterization of bacteriophage vB_SmaM_Ps15 infective to Stenotrophomonas maltophila clinical ocular isolates.</title>
        <authorList>
            <person name="Damnjanovic D."/>
            <person name="Vazquez-Campos X."/>
            <person name="Elliott L."/>
            <person name="Willcox M."/>
            <person name="Bridge W.J."/>
        </authorList>
    </citation>
    <scope>NUCLEOTIDE SEQUENCE [LARGE SCALE GENOMIC DNA]</scope>
</reference>
<evidence type="ECO:0000313" key="1">
    <source>
        <dbReference type="EMBL" id="UMO77368.1"/>
    </source>
</evidence>
<gene>
    <name evidence="1" type="ORF">SmaMPs15_000217</name>
</gene>
<accession>A0AAE9FPI2</accession>
<keyword evidence="2" id="KW-1185">Reference proteome</keyword>
<protein>
    <submittedName>
        <fullName evidence="1">Thymidylate synthase</fullName>
    </submittedName>
</protein>
<evidence type="ECO:0000313" key="2">
    <source>
        <dbReference type="Proteomes" id="UP000829466"/>
    </source>
</evidence>
<sequence>MKMTDKTQEIRDAIDEIESKYFAGARQCTAAQKEFMDYVRKLESTGDEEEDERLEEYVNDTRYNIGLTEVYKSFSLERASEFEAWEPSTC</sequence>
<proteinExistence type="predicted"/>
<name>A0AAE9FPI2_9CAUD</name>
<dbReference type="EMBL" id="OL702939">
    <property type="protein sequence ID" value="UMO77368.1"/>
    <property type="molecule type" value="Genomic_DNA"/>
</dbReference>